<gene>
    <name evidence="1" type="ORF">H6G72_12675</name>
</gene>
<evidence type="ECO:0000313" key="1">
    <source>
        <dbReference type="EMBL" id="MBD2544675.1"/>
    </source>
</evidence>
<proteinExistence type="predicted"/>
<sequence length="62" mass="6654">MANFASSDQSILVIIAYGKRSPSQIIAKSAASEIRIDSSQVTRKIGAVTHVSLLRVRPQKSA</sequence>
<evidence type="ECO:0000313" key="2">
    <source>
        <dbReference type="Proteomes" id="UP000641954"/>
    </source>
</evidence>
<reference evidence="1 2" key="1">
    <citation type="journal article" date="2020" name="ISME J.">
        <title>Comparative genomics reveals insights into cyanobacterial evolution and habitat adaptation.</title>
        <authorList>
            <person name="Chen M.Y."/>
            <person name="Teng W.K."/>
            <person name="Zhao L."/>
            <person name="Hu C.X."/>
            <person name="Zhou Y.K."/>
            <person name="Han B.P."/>
            <person name="Song L.R."/>
            <person name="Shu W.S."/>
        </authorList>
    </citation>
    <scope>NUCLEOTIDE SEQUENCE [LARGE SCALE GENOMIC DNA]</scope>
    <source>
        <strain evidence="1 2">FACHB-1370</strain>
    </source>
</reference>
<comment type="caution">
    <text evidence="1">The sequence shown here is derived from an EMBL/GenBank/DDBJ whole genome shotgun (WGS) entry which is preliminary data.</text>
</comment>
<keyword evidence="2" id="KW-1185">Reference proteome</keyword>
<protein>
    <submittedName>
        <fullName evidence="1">Uncharacterized protein</fullName>
    </submittedName>
</protein>
<accession>A0ABR8EDL7</accession>
<name>A0ABR8EDL7_9CYAN</name>
<dbReference type="EMBL" id="JACJSK010000015">
    <property type="protein sequence ID" value="MBD2544675.1"/>
    <property type="molecule type" value="Genomic_DNA"/>
</dbReference>
<organism evidence="1 2">
    <name type="scientific">Planktothricoides raciborskii FACHB-1370</name>
    <dbReference type="NCBI Taxonomy" id="2949576"/>
    <lineage>
        <taxon>Bacteria</taxon>
        <taxon>Bacillati</taxon>
        <taxon>Cyanobacteriota</taxon>
        <taxon>Cyanophyceae</taxon>
        <taxon>Oscillatoriophycideae</taxon>
        <taxon>Oscillatoriales</taxon>
        <taxon>Oscillatoriaceae</taxon>
        <taxon>Planktothricoides</taxon>
    </lineage>
</organism>
<dbReference type="Proteomes" id="UP000641954">
    <property type="component" value="Unassembled WGS sequence"/>
</dbReference>